<accession>A0AAW1XZA2</accession>
<sequence length="95" mass="9712">MPSVLMTCNGRFNGSELGAAMTVMERGGSGLRGMSAVGDARLVAGWARRSSTDGAVRRWMEVVWALRSTAELEVMVAAARVGAGGGAADAGQLGL</sequence>
<organism evidence="1 2">
    <name type="scientific">Rubus argutus</name>
    <name type="common">Southern blackberry</name>
    <dbReference type="NCBI Taxonomy" id="59490"/>
    <lineage>
        <taxon>Eukaryota</taxon>
        <taxon>Viridiplantae</taxon>
        <taxon>Streptophyta</taxon>
        <taxon>Embryophyta</taxon>
        <taxon>Tracheophyta</taxon>
        <taxon>Spermatophyta</taxon>
        <taxon>Magnoliopsida</taxon>
        <taxon>eudicotyledons</taxon>
        <taxon>Gunneridae</taxon>
        <taxon>Pentapetalae</taxon>
        <taxon>rosids</taxon>
        <taxon>fabids</taxon>
        <taxon>Rosales</taxon>
        <taxon>Rosaceae</taxon>
        <taxon>Rosoideae</taxon>
        <taxon>Rosoideae incertae sedis</taxon>
        <taxon>Rubus</taxon>
    </lineage>
</organism>
<keyword evidence="2" id="KW-1185">Reference proteome</keyword>
<evidence type="ECO:0000313" key="1">
    <source>
        <dbReference type="EMBL" id="KAK9942132.1"/>
    </source>
</evidence>
<name>A0AAW1XZA2_RUBAR</name>
<gene>
    <name evidence="1" type="ORF">M0R45_007819</name>
</gene>
<dbReference type="EMBL" id="JBEDUW010000002">
    <property type="protein sequence ID" value="KAK9942132.1"/>
    <property type="molecule type" value="Genomic_DNA"/>
</dbReference>
<evidence type="ECO:0000313" key="2">
    <source>
        <dbReference type="Proteomes" id="UP001457282"/>
    </source>
</evidence>
<proteinExistence type="predicted"/>
<protein>
    <submittedName>
        <fullName evidence="1">Uncharacterized protein</fullName>
    </submittedName>
</protein>
<dbReference type="AlphaFoldDB" id="A0AAW1XZA2"/>
<comment type="caution">
    <text evidence="1">The sequence shown here is derived from an EMBL/GenBank/DDBJ whole genome shotgun (WGS) entry which is preliminary data.</text>
</comment>
<reference evidence="1 2" key="1">
    <citation type="journal article" date="2023" name="G3 (Bethesda)">
        <title>A chromosome-length genome assembly and annotation of blackberry (Rubus argutus, cv. 'Hillquist').</title>
        <authorList>
            <person name="Bruna T."/>
            <person name="Aryal R."/>
            <person name="Dudchenko O."/>
            <person name="Sargent D.J."/>
            <person name="Mead D."/>
            <person name="Buti M."/>
            <person name="Cavallini A."/>
            <person name="Hytonen T."/>
            <person name="Andres J."/>
            <person name="Pham M."/>
            <person name="Weisz D."/>
            <person name="Mascagni F."/>
            <person name="Usai G."/>
            <person name="Natali L."/>
            <person name="Bassil N."/>
            <person name="Fernandez G.E."/>
            <person name="Lomsadze A."/>
            <person name="Armour M."/>
            <person name="Olukolu B."/>
            <person name="Poorten T."/>
            <person name="Britton C."/>
            <person name="Davik J."/>
            <person name="Ashrafi H."/>
            <person name="Aiden E.L."/>
            <person name="Borodovsky M."/>
            <person name="Worthington M."/>
        </authorList>
    </citation>
    <scope>NUCLEOTIDE SEQUENCE [LARGE SCALE GENOMIC DNA]</scope>
    <source>
        <strain evidence="1">PI 553951</strain>
    </source>
</reference>
<dbReference type="Proteomes" id="UP001457282">
    <property type="component" value="Unassembled WGS sequence"/>
</dbReference>